<reference evidence="1 2" key="1">
    <citation type="submission" date="2023-08" db="EMBL/GenBank/DDBJ databases">
        <title>The draft genome sequence of Paracraurococcus sp. LOR1-02.</title>
        <authorList>
            <person name="Kingkaew E."/>
            <person name="Tanasupawat S."/>
        </authorList>
    </citation>
    <scope>NUCLEOTIDE SEQUENCE [LARGE SCALE GENOMIC DNA]</scope>
    <source>
        <strain evidence="1 2">LOR1-02</strain>
    </source>
</reference>
<dbReference type="Gene3D" id="3.40.50.720">
    <property type="entry name" value="NAD(P)-binding Rossmann-like Domain"/>
    <property type="match status" value="1"/>
</dbReference>
<dbReference type="Pfam" id="PF13561">
    <property type="entry name" value="adh_short_C2"/>
    <property type="match status" value="1"/>
</dbReference>
<name>A0ABT9DY29_9PROT</name>
<dbReference type="PRINTS" id="PR00081">
    <property type="entry name" value="GDHRDH"/>
</dbReference>
<dbReference type="InterPro" id="IPR051468">
    <property type="entry name" value="Fungal_SecMetab_SDRs"/>
</dbReference>
<organism evidence="1 2">
    <name type="scientific">Paracraurococcus lichenis</name>
    <dbReference type="NCBI Taxonomy" id="3064888"/>
    <lineage>
        <taxon>Bacteria</taxon>
        <taxon>Pseudomonadati</taxon>
        <taxon>Pseudomonadota</taxon>
        <taxon>Alphaproteobacteria</taxon>
        <taxon>Acetobacterales</taxon>
        <taxon>Roseomonadaceae</taxon>
        <taxon>Paracraurococcus</taxon>
    </lineage>
</organism>
<dbReference type="PANTHER" id="PTHR43544">
    <property type="entry name" value="SHORT-CHAIN DEHYDROGENASE/REDUCTASE"/>
    <property type="match status" value="1"/>
</dbReference>
<dbReference type="SUPFAM" id="SSF51735">
    <property type="entry name" value="NAD(P)-binding Rossmann-fold domains"/>
    <property type="match status" value="1"/>
</dbReference>
<keyword evidence="2" id="KW-1185">Reference proteome</keyword>
<dbReference type="PANTHER" id="PTHR43544:SF12">
    <property type="entry name" value="NAD(P)-BINDING ROSSMANN-FOLD SUPERFAMILY PROTEIN"/>
    <property type="match status" value="1"/>
</dbReference>
<comment type="caution">
    <text evidence="1">The sequence shown here is derived from an EMBL/GenBank/DDBJ whole genome shotgun (WGS) entry which is preliminary data.</text>
</comment>
<proteinExistence type="predicted"/>
<dbReference type="EMBL" id="JAUTWS010000008">
    <property type="protein sequence ID" value="MDO9708812.1"/>
    <property type="molecule type" value="Genomic_DNA"/>
</dbReference>
<gene>
    <name evidence="1" type="ORF">Q7A36_10715</name>
</gene>
<accession>A0ABT9DY29</accession>
<evidence type="ECO:0000313" key="2">
    <source>
        <dbReference type="Proteomes" id="UP001243009"/>
    </source>
</evidence>
<dbReference type="RefSeq" id="WP_305103674.1">
    <property type="nucleotide sequence ID" value="NZ_JAUTWS010000008.1"/>
</dbReference>
<dbReference type="InterPro" id="IPR002347">
    <property type="entry name" value="SDR_fam"/>
</dbReference>
<dbReference type="InterPro" id="IPR036291">
    <property type="entry name" value="NAD(P)-bd_dom_sf"/>
</dbReference>
<protein>
    <submittedName>
        <fullName evidence="1">SDR family oxidoreductase</fullName>
    </submittedName>
</protein>
<evidence type="ECO:0000313" key="1">
    <source>
        <dbReference type="EMBL" id="MDO9708812.1"/>
    </source>
</evidence>
<sequence length="229" mass="23939">MSGTAVVLGATGGIGGALLAALEGEGRWRRVIGLSRRGEPALDITEEASVAAAAAWLGREAPDLALVIVATGFLHDARFQPEKAMRQLDPAQLAHSFAVNAIGPALAMKHLLPRLRRDGPAVFAALSARVGSIGDNRLGGWWSYRASKAALNQLIRTAAVEMGRANPRAAVVALHPGTVDTGLSAPFSKAGLEVQRPEAAARRLLDVLAGIGPEQSGGFFDHQGRPVPW</sequence>
<dbReference type="Proteomes" id="UP001243009">
    <property type="component" value="Unassembled WGS sequence"/>
</dbReference>